<keyword evidence="8" id="KW-1185">Reference proteome</keyword>
<keyword evidence="3" id="KW-0067">ATP-binding</keyword>
<keyword evidence="4" id="KW-0238">DNA-binding</keyword>
<dbReference type="InterPro" id="IPR000432">
    <property type="entry name" value="DNA_mismatch_repair_MutS_C"/>
</dbReference>
<gene>
    <name evidence="7" type="ORF">EDD80_12018</name>
</gene>
<evidence type="ECO:0000256" key="2">
    <source>
        <dbReference type="ARBA" id="ARBA00022741"/>
    </source>
</evidence>
<dbReference type="PANTHER" id="PTHR11361:SF34">
    <property type="entry name" value="DNA MISMATCH REPAIR PROTEIN MSH1, MITOCHONDRIAL"/>
    <property type="match status" value="1"/>
</dbReference>
<dbReference type="GO" id="GO:0006298">
    <property type="term" value="P:mismatch repair"/>
    <property type="evidence" value="ECO:0007669"/>
    <property type="project" value="InterPro"/>
</dbReference>
<dbReference type="InterPro" id="IPR027417">
    <property type="entry name" value="P-loop_NTPase"/>
</dbReference>
<evidence type="ECO:0000256" key="3">
    <source>
        <dbReference type="ARBA" id="ARBA00022840"/>
    </source>
</evidence>
<dbReference type="InterPro" id="IPR007696">
    <property type="entry name" value="DNA_mismatch_repair_MutS_core"/>
</dbReference>
<evidence type="ECO:0000256" key="5">
    <source>
        <dbReference type="ARBA" id="ARBA00023204"/>
    </source>
</evidence>
<protein>
    <submittedName>
        <fullName evidence="7">MutS-like protein</fullName>
    </submittedName>
</protein>
<proteinExistence type="inferred from homology"/>
<dbReference type="RefSeq" id="WP_132130709.1">
    <property type="nucleotide sequence ID" value="NZ_CP042432.1"/>
</dbReference>
<dbReference type="Pfam" id="PF05192">
    <property type="entry name" value="MutS_III"/>
    <property type="match status" value="1"/>
</dbReference>
<dbReference type="GO" id="GO:0005524">
    <property type="term" value="F:ATP binding"/>
    <property type="evidence" value="ECO:0007669"/>
    <property type="project" value="UniProtKB-KW"/>
</dbReference>
<dbReference type="Pfam" id="PF00488">
    <property type="entry name" value="MutS_V"/>
    <property type="match status" value="1"/>
</dbReference>
<dbReference type="OrthoDB" id="1097361at2"/>
<name>A0A4R3KMC2_9SPHI</name>
<dbReference type="PANTHER" id="PTHR11361">
    <property type="entry name" value="DNA MISMATCH REPAIR PROTEIN MUTS FAMILY MEMBER"/>
    <property type="match status" value="1"/>
</dbReference>
<dbReference type="Gene3D" id="1.10.1420.10">
    <property type="match status" value="1"/>
</dbReference>
<evidence type="ECO:0000313" key="8">
    <source>
        <dbReference type="Proteomes" id="UP000295807"/>
    </source>
</evidence>
<keyword evidence="5" id="KW-0234">DNA repair</keyword>
<evidence type="ECO:0000256" key="1">
    <source>
        <dbReference type="ARBA" id="ARBA00006271"/>
    </source>
</evidence>
<reference evidence="7 8" key="1">
    <citation type="submission" date="2019-03" db="EMBL/GenBank/DDBJ databases">
        <title>Genomic Encyclopedia of Type Strains, Phase IV (KMG-IV): sequencing the most valuable type-strain genomes for metagenomic binning, comparative biology and taxonomic classification.</title>
        <authorList>
            <person name="Goeker M."/>
        </authorList>
    </citation>
    <scope>NUCLEOTIDE SEQUENCE [LARGE SCALE GENOMIC DNA]</scope>
    <source>
        <strain evidence="7 8">DSM 21100</strain>
    </source>
</reference>
<dbReference type="GO" id="GO:0140664">
    <property type="term" value="F:ATP-dependent DNA damage sensor activity"/>
    <property type="evidence" value="ECO:0007669"/>
    <property type="project" value="InterPro"/>
</dbReference>
<evidence type="ECO:0000256" key="4">
    <source>
        <dbReference type="ARBA" id="ARBA00023125"/>
    </source>
</evidence>
<dbReference type="Gene3D" id="3.40.50.300">
    <property type="entry name" value="P-loop containing nucleotide triphosphate hydrolases"/>
    <property type="match status" value="1"/>
</dbReference>
<keyword evidence="5" id="KW-0227">DNA damage</keyword>
<keyword evidence="2" id="KW-0547">Nucleotide-binding</keyword>
<dbReference type="EMBL" id="SMAD01000020">
    <property type="protein sequence ID" value="TCS84652.1"/>
    <property type="molecule type" value="Genomic_DNA"/>
</dbReference>
<dbReference type="GO" id="GO:0030983">
    <property type="term" value="F:mismatched DNA binding"/>
    <property type="evidence" value="ECO:0007669"/>
    <property type="project" value="InterPro"/>
</dbReference>
<dbReference type="InterPro" id="IPR045076">
    <property type="entry name" value="MutS"/>
</dbReference>
<organism evidence="7 8">
    <name type="scientific">Anseongella ginsenosidimutans</name>
    <dbReference type="NCBI Taxonomy" id="496056"/>
    <lineage>
        <taxon>Bacteria</taxon>
        <taxon>Pseudomonadati</taxon>
        <taxon>Bacteroidota</taxon>
        <taxon>Sphingobacteriia</taxon>
        <taxon>Sphingobacteriales</taxon>
        <taxon>Sphingobacteriaceae</taxon>
        <taxon>Anseongella</taxon>
    </lineage>
</organism>
<comment type="caution">
    <text evidence="7">The sequence shown here is derived from an EMBL/GenBank/DDBJ whole genome shotgun (WGS) entry which is preliminary data.</text>
</comment>
<evidence type="ECO:0000259" key="6">
    <source>
        <dbReference type="SMART" id="SM00534"/>
    </source>
</evidence>
<dbReference type="SUPFAM" id="SSF48334">
    <property type="entry name" value="DNA repair protein MutS, domain III"/>
    <property type="match status" value="1"/>
</dbReference>
<sequence length="442" mass="50702">MNDFLIDKQTLTDLQLLNGPDTDRSILSLFNFTATIAGKALLRDFFDSPSVDIFQLQKRSENIQFFAGNPVKLSLDEQSLDFIEFYIRSLVKPMRFSLFHTCRNGLKNYFSPKQDYYTKKKGALDLYDILEQASDFCKLSKKDNEIITELKLLTDTVLKDLKLKKQHSYRIFRETILIDICDFAFRNTHLEPIKRILHIIYEIDVYQSIAQAASAMNLSFPTYITSGKQRIELEGLFHPLLANPVSNDVYFDADKNVCLLTGANMAGKSTLIKSVAIAFYLAHIGFPVPARQMRTHVFDGLLTSINLSDDLSRGYSHFYSEVLRVKWVLEEIMEKKRLLVIFDELFRGTNVKDASESSTLIIQKLSGAVNSFFIISTHLTEAAIHLKDHPNINFLHFQSSFIDNTPSFNYKLLEGITDERLGWWILKREGINDLLDSLSNAQ</sequence>
<evidence type="ECO:0000313" key="7">
    <source>
        <dbReference type="EMBL" id="TCS84652.1"/>
    </source>
</evidence>
<dbReference type="SMART" id="SM00534">
    <property type="entry name" value="MUTSac"/>
    <property type="match status" value="1"/>
</dbReference>
<dbReference type="Proteomes" id="UP000295807">
    <property type="component" value="Unassembled WGS sequence"/>
</dbReference>
<dbReference type="InterPro" id="IPR036187">
    <property type="entry name" value="DNA_mismatch_repair_MutS_sf"/>
</dbReference>
<accession>A0A4R3KMC2</accession>
<dbReference type="SUPFAM" id="SSF52540">
    <property type="entry name" value="P-loop containing nucleoside triphosphate hydrolases"/>
    <property type="match status" value="1"/>
</dbReference>
<comment type="similarity">
    <text evidence="1">Belongs to the DNA mismatch repair MutS family.</text>
</comment>
<dbReference type="AlphaFoldDB" id="A0A4R3KMC2"/>
<feature type="domain" description="DNA mismatch repair proteins mutS family" evidence="6">
    <location>
        <begin position="255"/>
        <end position="436"/>
    </location>
</feature>